<dbReference type="AlphaFoldDB" id="W8DX82"/>
<dbReference type="Pfam" id="PF11987">
    <property type="entry name" value="IF-2"/>
    <property type="match status" value="1"/>
</dbReference>
<evidence type="ECO:0000256" key="8">
    <source>
        <dbReference type="HAMAP-Rule" id="MF_00100"/>
    </source>
</evidence>
<dbReference type="InterPro" id="IPR023115">
    <property type="entry name" value="TIF_IF2_dom3"/>
</dbReference>
<dbReference type="PANTHER" id="PTHR43381:SF5">
    <property type="entry name" value="TR-TYPE G DOMAIN-CONTAINING PROTEIN"/>
    <property type="match status" value="1"/>
</dbReference>
<feature type="binding site" evidence="8">
    <location>
        <begin position="350"/>
        <end position="353"/>
    </location>
    <ligand>
        <name>GTP</name>
        <dbReference type="ChEBI" id="CHEBI:37565"/>
    </ligand>
</feature>
<dbReference type="InterPro" id="IPR009000">
    <property type="entry name" value="Transl_B-barrel_sf"/>
</dbReference>
<dbReference type="InterPro" id="IPR006847">
    <property type="entry name" value="IF2_N"/>
</dbReference>
<feature type="domain" description="Tr-type G" evidence="9">
    <location>
        <begin position="237"/>
        <end position="410"/>
    </location>
</feature>
<reference evidence="10" key="1">
    <citation type="journal article" date="2014" name="Phycologia">
        <title>Highly conserved organellar genomes in the Gracilariales as inferred using new data from the Hawaiian invasive red alga Gracilaria salicornia (Rhodophyta).</title>
        <authorList>
            <person name="Campbell M.A."/>
            <person name="Presting G.G."/>
            <person name="Bennett M.S."/>
            <person name="Sherwood A.R."/>
        </authorList>
    </citation>
    <scope>NUCLEOTIDE SEQUENCE</scope>
</reference>
<name>W8DX82_9FLOR</name>
<keyword evidence="5 8" id="KW-0342">GTP-binding</keyword>
<dbReference type="CDD" id="cd03692">
    <property type="entry name" value="mtIF2_IVc"/>
    <property type="match status" value="1"/>
</dbReference>
<dbReference type="Pfam" id="PF22042">
    <property type="entry name" value="EF-G_D2"/>
    <property type="match status" value="1"/>
</dbReference>
<dbReference type="InterPro" id="IPR015760">
    <property type="entry name" value="TIF_IF2"/>
</dbReference>
<keyword evidence="10" id="KW-0150">Chloroplast</keyword>
<dbReference type="PRINTS" id="PR00315">
    <property type="entry name" value="ELONGATNFCT"/>
</dbReference>
<dbReference type="Gene3D" id="3.40.50.300">
    <property type="entry name" value="P-loop containing nucleotide triphosphate hydrolases"/>
    <property type="match status" value="1"/>
</dbReference>
<keyword evidence="4 8" id="KW-0648">Protein biosynthesis</keyword>
<dbReference type="Gene3D" id="2.40.30.10">
    <property type="entry name" value="Translation factors"/>
    <property type="match status" value="2"/>
</dbReference>
<dbReference type="GO" id="GO:0009507">
    <property type="term" value="C:chloroplast"/>
    <property type="evidence" value="ECO:0007669"/>
    <property type="project" value="UniProtKB-SubCell"/>
</dbReference>
<evidence type="ECO:0000256" key="4">
    <source>
        <dbReference type="ARBA" id="ARBA00022917"/>
    </source>
</evidence>
<dbReference type="InterPro" id="IPR000178">
    <property type="entry name" value="TF_IF2_bacterial-like"/>
</dbReference>
<dbReference type="PROSITE" id="PS01176">
    <property type="entry name" value="IF2"/>
    <property type="match status" value="1"/>
</dbReference>
<dbReference type="InterPro" id="IPR053905">
    <property type="entry name" value="EF-G-like_DII"/>
</dbReference>
<feature type="binding site" evidence="8">
    <location>
        <begin position="296"/>
        <end position="300"/>
    </location>
    <ligand>
        <name>GTP</name>
        <dbReference type="ChEBI" id="CHEBI:37565"/>
    </ligand>
</feature>
<dbReference type="InterPro" id="IPR044145">
    <property type="entry name" value="IF2_II"/>
</dbReference>
<organism evidence="10">
    <name type="scientific">Gracilaria salicornia</name>
    <dbReference type="NCBI Taxonomy" id="172968"/>
    <lineage>
        <taxon>Eukaryota</taxon>
        <taxon>Rhodophyta</taxon>
        <taxon>Florideophyceae</taxon>
        <taxon>Rhodymeniophycidae</taxon>
        <taxon>Gracilariales</taxon>
        <taxon>Gracilariaceae</taxon>
        <taxon>Gracilaria</taxon>
    </lineage>
</organism>
<dbReference type="GeneID" id="18667552"/>
<dbReference type="GO" id="GO:0003743">
    <property type="term" value="F:translation initiation factor activity"/>
    <property type="evidence" value="ECO:0007669"/>
    <property type="project" value="UniProtKB-UniRule"/>
</dbReference>
<proteinExistence type="inferred from homology"/>
<evidence type="ECO:0000256" key="6">
    <source>
        <dbReference type="ARBA" id="ARBA00025162"/>
    </source>
</evidence>
<feature type="binding site" evidence="8">
    <location>
        <begin position="246"/>
        <end position="253"/>
    </location>
    <ligand>
        <name>GTP</name>
        <dbReference type="ChEBI" id="CHEBI:37565"/>
    </ligand>
</feature>
<dbReference type="InterPro" id="IPR036925">
    <property type="entry name" value="TIF_IF2_dom3_sf"/>
</dbReference>
<dbReference type="FunFam" id="3.40.50.10050:FF:000001">
    <property type="entry name" value="Translation initiation factor IF-2"/>
    <property type="match status" value="1"/>
</dbReference>
<gene>
    <name evidence="8 10" type="primary">infB</name>
</gene>
<comment type="similarity">
    <text evidence="1 8">Belongs to the TRAFAC class translation factor GTPase superfamily. Classic translation factor GTPase family. IF-2 subfamily.</text>
</comment>
<dbReference type="NCBIfam" id="TIGR00487">
    <property type="entry name" value="IF-2"/>
    <property type="match status" value="1"/>
</dbReference>
<protein>
    <recommendedName>
        <fullName evidence="7 8">Translation initiation factor IF-2, chloroplastic</fullName>
    </recommendedName>
</protein>
<dbReference type="CDD" id="cd03702">
    <property type="entry name" value="IF2_mtIF2_II"/>
    <property type="match status" value="1"/>
</dbReference>
<dbReference type="CDD" id="cd01887">
    <property type="entry name" value="IF2_eIF5B"/>
    <property type="match status" value="1"/>
</dbReference>
<dbReference type="SUPFAM" id="SSF52156">
    <property type="entry name" value="Initiation factor IF2/eIF5b, domain 3"/>
    <property type="match status" value="1"/>
</dbReference>
<dbReference type="RefSeq" id="YP_009019646.1">
    <property type="nucleotide sequence ID" value="NC_023785.1"/>
</dbReference>
<comment type="caution">
    <text evidence="8">Lacks conserved residue(s) required for the propagation of feature annotation.</text>
</comment>
<evidence type="ECO:0000256" key="3">
    <source>
        <dbReference type="ARBA" id="ARBA00022741"/>
    </source>
</evidence>
<geneLocation type="chloroplast" evidence="10"/>
<dbReference type="PROSITE" id="PS51722">
    <property type="entry name" value="G_TR_2"/>
    <property type="match status" value="1"/>
</dbReference>
<evidence type="ECO:0000256" key="2">
    <source>
        <dbReference type="ARBA" id="ARBA00022540"/>
    </source>
</evidence>
<dbReference type="Pfam" id="PF00009">
    <property type="entry name" value="GTP_EFTU"/>
    <property type="match status" value="1"/>
</dbReference>
<accession>W8DX82</accession>
<dbReference type="FunFam" id="2.40.30.10:FF:000008">
    <property type="entry name" value="Translation initiation factor IF-2"/>
    <property type="match status" value="1"/>
</dbReference>
<dbReference type="PANTHER" id="PTHR43381">
    <property type="entry name" value="TRANSLATION INITIATION FACTOR IF-2-RELATED"/>
    <property type="match status" value="1"/>
</dbReference>
<comment type="function">
    <text evidence="6 8">One of the essential components for the initiation of protein synthesis. Protects formylmethionyl-tRNA from spontaneous hydrolysis and promotes its binding to the 30S ribosomal subunits. Also involved in the hydrolysis of GTP during the formation of the 70S ribosomal complex.</text>
</comment>
<evidence type="ECO:0000256" key="1">
    <source>
        <dbReference type="ARBA" id="ARBA00007733"/>
    </source>
</evidence>
<dbReference type="InterPro" id="IPR000795">
    <property type="entry name" value="T_Tr_GTP-bd_dom"/>
</dbReference>
<keyword evidence="10" id="KW-0934">Plastid</keyword>
<evidence type="ECO:0000313" key="10">
    <source>
        <dbReference type="EMBL" id="AHH24614.1"/>
    </source>
</evidence>
<evidence type="ECO:0000256" key="5">
    <source>
        <dbReference type="ARBA" id="ARBA00023134"/>
    </source>
</evidence>
<dbReference type="Pfam" id="PF04760">
    <property type="entry name" value="IF2_N"/>
    <property type="match status" value="1"/>
</dbReference>
<dbReference type="SUPFAM" id="SSF50447">
    <property type="entry name" value="Translation proteins"/>
    <property type="match status" value="2"/>
</dbReference>
<dbReference type="NCBIfam" id="TIGR00231">
    <property type="entry name" value="small_GTP"/>
    <property type="match status" value="1"/>
</dbReference>
<evidence type="ECO:0000256" key="7">
    <source>
        <dbReference type="ARBA" id="ARBA00044105"/>
    </source>
</evidence>
<dbReference type="FunFam" id="3.40.50.300:FF:000019">
    <property type="entry name" value="Translation initiation factor IF-2"/>
    <property type="match status" value="1"/>
</dbReference>
<dbReference type="SUPFAM" id="SSF52540">
    <property type="entry name" value="P-loop containing nucleoside triphosphate hydrolases"/>
    <property type="match status" value="1"/>
</dbReference>
<dbReference type="InterPro" id="IPR027417">
    <property type="entry name" value="P-loop_NTPase"/>
</dbReference>
<sequence length="739" mass="83447">MLIIRRKILLYYNFFVDFIFCMSVKNEDVFLLKNPKFINHLKLINIPSNQSLQPTLEVNSSVDNSSFNLKFDKKAKSIFKQDSKSKLKKLKTGIIDSDQDQYNLLKKKNKNKPIDDTQDDLHNMVEGSIKSNKQRKKDKVKQKLNVNVDRNSYNKSVIINSPLTIEQLSIKLQIPPAEIITSLFLRGISVTVNQIVDISTATQVAQKYNFTVLNQNNKWQLKQLDKLQEVDSFTCINRAPIVTILGHVDHGKTTLLDAVRNTDFASKEVGGITQSIRAYEVNWSYDLLNRKLIFIDTPGHEAFSSMRLRCTQITDIVILIVAADDGLKPQTIEAIDYILAKKLPYIVAINKIDKIGINLNRITEQLANYNILSTDWGGKIPFIELSALKKINIDKLLTAVCKLAESINLKADPKRLAQGIILEAYLDKTKGVVVSTIILNGTLKAGDIIVSGNSYGRVKKIINNLGHELLTAEPSSILQVLGFYSIPQSGRYFNVVESEKEAKKLITKSSSYSFTENKKNLLNSHIKLYSYNNKTNIKNLNLIIKADTQGTIDAIINSFIQIPQNKIKLNVLISNLGVVSNTDLDLAFNTQALIIAFNINITSNILHTAEKLNVQICKFVIIYDLIDYVKNYMLNLIDPEHEKTLIGEAEVQTTFSINKGIVAGCIVTSGKLKKNALVNVYRSDQLIYEGVISSLKRMKDDVDEVIFDHECGIMCANYNSWQSQDLIKVYELYEKPKIL</sequence>
<dbReference type="Gene3D" id="3.40.50.10050">
    <property type="entry name" value="Translation initiation factor IF- 2, domain 3"/>
    <property type="match status" value="1"/>
</dbReference>
<dbReference type="GO" id="GO:0003924">
    <property type="term" value="F:GTPase activity"/>
    <property type="evidence" value="ECO:0007669"/>
    <property type="project" value="UniProtKB-UniRule"/>
</dbReference>
<dbReference type="GO" id="GO:0005525">
    <property type="term" value="F:GTP binding"/>
    <property type="evidence" value="ECO:0007669"/>
    <property type="project" value="UniProtKB-KW"/>
</dbReference>
<comment type="subcellular location">
    <subcellularLocation>
        <location evidence="8">Plastid</location>
        <location evidence="8">Chloroplast</location>
    </subcellularLocation>
</comment>
<dbReference type="EMBL" id="KF861575">
    <property type="protein sequence ID" value="AHH24614.1"/>
    <property type="molecule type" value="Genomic_DNA"/>
</dbReference>
<dbReference type="HAMAP" id="MF_00100_B">
    <property type="entry name" value="IF_2_B"/>
    <property type="match status" value="1"/>
</dbReference>
<evidence type="ECO:0000259" key="9">
    <source>
        <dbReference type="PROSITE" id="PS51722"/>
    </source>
</evidence>
<keyword evidence="3 8" id="KW-0547">Nucleotide-binding</keyword>
<dbReference type="InterPro" id="IPR005225">
    <property type="entry name" value="Small_GTP-bd"/>
</dbReference>
<keyword evidence="2 8" id="KW-0396">Initiation factor</keyword>